<dbReference type="GO" id="GO:0015074">
    <property type="term" value="P:DNA integration"/>
    <property type="evidence" value="ECO:0007669"/>
    <property type="project" value="InterPro"/>
</dbReference>
<dbReference type="CDD" id="cd00397">
    <property type="entry name" value="DNA_BRE_C"/>
    <property type="match status" value="1"/>
</dbReference>
<proteinExistence type="predicted"/>
<evidence type="ECO:0000256" key="1">
    <source>
        <dbReference type="ARBA" id="ARBA00023172"/>
    </source>
</evidence>
<gene>
    <name evidence="3" type="ORF">AC625_21455</name>
</gene>
<keyword evidence="4" id="KW-1185">Reference proteome</keyword>
<dbReference type="InterPro" id="IPR011010">
    <property type="entry name" value="DNA_brk_join_enz"/>
</dbReference>
<dbReference type="GO" id="GO:0003677">
    <property type="term" value="F:DNA binding"/>
    <property type="evidence" value="ECO:0007669"/>
    <property type="project" value="InterPro"/>
</dbReference>
<sequence length="92" mass="10418">MLFVNVENQPLSARSIQAEIRRYGKSSGVSESVTVSPHAFRRTFCRLKVEAGTNIFVLQRLTGHQSLEILKRYVEIYGRDLEAAIEMGFEGN</sequence>
<accession>A0A0K9GYU1</accession>
<dbReference type="Pfam" id="PF00589">
    <property type="entry name" value="Phage_integrase"/>
    <property type="match status" value="1"/>
</dbReference>
<dbReference type="Gene3D" id="1.10.443.10">
    <property type="entry name" value="Intergrase catalytic core"/>
    <property type="match status" value="1"/>
</dbReference>
<dbReference type="EMBL" id="LFZW01000001">
    <property type="protein sequence ID" value="KMY51776.1"/>
    <property type="molecule type" value="Genomic_DNA"/>
</dbReference>
<keyword evidence="1" id="KW-0233">DNA recombination</keyword>
<reference evidence="4" key="1">
    <citation type="submission" date="2015-07" db="EMBL/GenBank/DDBJ databases">
        <title>Genome sequencing project for genomic taxonomy and phylogenomics of Bacillus-like bacteria.</title>
        <authorList>
            <person name="Liu B."/>
            <person name="Wang J."/>
            <person name="Zhu Y."/>
            <person name="Liu G."/>
            <person name="Chen Q."/>
            <person name="Chen Z."/>
            <person name="Lan J."/>
            <person name="Che J."/>
            <person name="Ge C."/>
            <person name="Shi H."/>
            <person name="Pan Z."/>
            <person name="Liu X."/>
        </authorList>
    </citation>
    <scope>NUCLEOTIDE SEQUENCE [LARGE SCALE GENOMIC DNA]</scope>
    <source>
        <strain evidence="4">FJAT-27997</strain>
    </source>
</reference>
<comment type="caution">
    <text evidence="3">The sequence shown here is derived from an EMBL/GenBank/DDBJ whole genome shotgun (WGS) entry which is preliminary data.</text>
</comment>
<protein>
    <recommendedName>
        <fullName evidence="2">Tyr recombinase domain-containing protein</fullName>
    </recommendedName>
</protein>
<feature type="domain" description="Tyr recombinase" evidence="2">
    <location>
        <begin position="1"/>
        <end position="86"/>
    </location>
</feature>
<name>A0A0K9GYU1_9BACI</name>
<dbReference type="GO" id="GO:0006310">
    <property type="term" value="P:DNA recombination"/>
    <property type="evidence" value="ECO:0007669"/>
    <property type="project" value="UniProtKB-KW"/>
</dbReference>
<evidence type="ECO:0000313" key="3">
    <source>
        <dbReference type="EMBL" id="KMY51776.1"/>
    </source>
</evidence>
<dbReference type="AlphaFoldDB" id="A0A0K9GYU1"/>
<dbReference type="PROSITE" id="PS51898">
    <property type="entry name" value="TYR_RECOMBINASE"/>
    <property type="match status" value="1"/>
</dbReference>
<evidence type="ECO:0000259" key="2">
    <source>
        <dbReference type="PROSITE" id="PS51898"/>
    </source>
</evidence>
<dbReference type="Proteomes" id="UP000037146">
    <property type="component" value="Unassembled WGS sequence"/>
</dbReference>
<dbReference type="InterPro" id="IPR013762">
    <property type="entry name" value="Integrase-like_cat_sf"/>
</dbReference>
<organism evidence="3 4">
    <name type="scientific">Peribacillus loiseleuriae</name>
    <dbReference type="NCBI Taxonomy" id="1679170"/>
    <lineage>
        <taxon>Bacteria</taxon>
        <taxon>Bacillati</taxon>
        <taxon>Bacillota</taxon>
        <taxon>Bacilli</taxon>
        <taxon>Bacillales</taxon>
        <taxon>Bacillaceae</taxon>
        <taxon>Peribacillus</taxon>
    </lineage>
</organism>
<dbReference type="STRING" id="1679170.AC625_21455"/>
<dbReference type="InterPro" id="IPR002104">
    <property type="entry name" value="Integrase_catalytic"/>
</dbReference>
<dbReference type="PATRIC" id="fig|1679170.3.peg.4838"/>
<dbReference type="SUPFAM" id="SSF56349">
    <property type="entry name" value="DNA breaking-rejoining enzymes"/>
    <property type="match status" value="1"/>
</dbReference>
<dbReference type="RefSeq" id="WP_049683126.1">
    <property type="nucleotide sequence ID" value="NZ_LFZW01000001.1"/>
</dbReference>
<evidence type="ECO:0000313" key="4">
    <source>
        <dbReference type="Proteomes" id="UP000037146"/>
    </source>
</evidence>